<protein>
    <submittedName>
        <fullName evidence="1">Uncharacterized protein</fullName>
    </submittedName>
</protein>
<comment type="caution">
    <text evidence="1">The sequence shown here is derived from an EMBL/GenBank/DDBJ whole genome shotgun (WGS) entry which is preliminary data.</text>
</comment>
<reference evidence="1" key="1">
    <citation type="submission" date="2020-02" db="EMBL/GenBank/DDBJ databases">
        <authorList>
            <person name="Palmer J.M."/>
        </authorList>
    </citation>
    <scope>NUCLEOTIDE SEQUENCE</scope>
    <source>
        <strain evidence="1">EPUS1.4</strain>
        <tissue evidence="1">Thallus</tissue>
    </source>
</reference>
<name>A0A8H7AHE6_9EURO</name>
<proteinExistence type="predicted"/>
<gene>
    <name evidence="1" type="ORF">GJ744_008320</name>
</gene>
<dbReference type="AlphaFoldDB" id="A0A8H7AHE6"/>
<accession>A0A8H7AHE6</accession>
<dbReference type="OrthoDB" id="5405126at2759"/>
<sequence length="367" mass="41759">MAQNGLGRVFLCRNCGREALRPLLLVKAFSSTPQHSKTIPRFSPSSTPELDDLFMTFRTKIFTPGALSKPHRDLIYRPTRHKLLLNDPGVTVTMSDEEELRLLPMNIRERPNKKKSLQRLVELLQDERDWQNLPAFLEGMQLADEKLPDGYMERFVRKANEQGRTGLLIRCAEMVRKTGVTLADPAVTTELMLGLHIRAAKAGFKGGDMDKAVRQAQEVLLLLGKPEHCGGRVWRIGQKDMRKDLTVLAIMLELQAAQADHPTTNIAFSRLDTTASKILALFPKENLTVNKDPSQVRIRLERLLPLWAGMKLAWKKNRLQAPTLRAQMRKDLDALTKFVEEAREKVIAASQGRPRRCLHMYDDLKDL</sequence>
<organism evidence="1 2">
    <name type="scientific">Endocarpon pusillum</name>
    <dbReference type="NCBI Taxonomy" id="364733"/>
    <lineage>
        <taxon>Eukaryota</taxon>
        <taxon>Fungi</taxon>
        <taxon>Dikarya</taxon>
        <taxon>Ascomycota</taxon>
        <taxon>Pezizomycotina</taxon>
        <taxon>Eurotiomycetes</taxon>
        <taxon>Chaetothyriomycetidae</taxon>
        <taxon>Verrucariales</taxon>
        <taxon>Verrucariaceae</taxon>
        <taxon>Endocarpon</taxon>
    </lineage>
</organism>
<keyword evidence="2" id="KW-1185">Reference proteome</keyword>
<evidence type="ECO:0000313" key="2">
    <source>
        <dbReference type="Proteomes" id="UP000606974"/>
    </source>
</evidence>
<evidence type="ECO:0000313" key="1">
    <source>
        <dbReference type="EMBL" id="KAF7509093.1"/>
    </source>
</evidence>
<dbReference type="Proteomes" id="UP000606974">
    <property type="component" value="Unassembled WGS sequence"/>
</dbReference>
<dbReference type="EMBL" id="JAACFV010000045">
    <property type="protein sequence ID" value="KAF7509093.1"/>
    <property type="molecule type" value="Genomic_DNA"/>
</dbReference>